<evidence type="ECO:0000256" key="2">
    <source>
        <dbReference type="ARBA" id="ARBA00023136"/>
    </source>
</evidence>
<dbReference type="InterPro" id="IPR009771">
    <property type="entry name" value="RIC1_C"/>
</dbReference>
<keyword evidence="2" id="KW-0472">Membrane</keyword>
<dbReference type="GO" id="GO:0005829">
    <property type="term" value="C:cytosol"/>
    <property type="evidence" value="ECO:0007669"/>
    <property type="project" value="TreeGrafter"/>
</dbReference>
<sequence>MSLATISLLLTEQVPFAAKDLSLSNIVSDSKHMLLGLSDGTLYSISWKGESYGAFQFDPNPSASFDNSQFPHSLENGVSLKDLLKVPMPNHIIQKNSEIKQLELCLSLRLLFVLYSDGHLVSCSISKKGLKQVDCIKAEKRLACGDAVCASVALEQDILAVGTRRGIVELYDLAESLMLIRTVSWYDWGYSMDDTGPVSCIAWTPDNSAFAVGWKLRGLTVWSVSGCRLMSTIRQIGLSSVSSPVAKPNRDCKHEPLMGGTSLMQWGEHGYRLYVIEERSSERILSFSFGKCCLNIGVSGIAYIRQVIYGEDRLLIVQSEEIDELKMLHLKLPVSYISQNWPVQHVAASQDGMYLAVAGLHGLILYGIRLKRWRVFGDVTQEQKIQCKGLLWLGKIVVVCNYIDSSKMKSRFTAFCNSFSGEPARCLILRSNGELSLLDLDDGRERNLTDSVELFFGVTCGQFEDKTNLIEEVSWLDYGHRGMQVWYPSPGPNSFKQEDFLQLDPELELDREVYPLGLLPNAGVVVGVSQRMSFPSSAEFPCFEPSPQAQTILQCLLRHLLQRDKIEEALRLAELSAEKPHFSHCLEWLLFTVFEADISRPNVDKNQMSVLKHVKTLLEKTCDLIRNFPEYLDVVVSVARKTDGRHWADLFSAAGRSTELFEECFQRRWYRTAACYILVIAKGWVWL</sequence>
<dbReference type="GO" id="GO:0006886">
    <property type="term" value="P:intracellular protein transport"/>
    <property type="evidence" value="ECO:0007669"/>
    <property type="project" value="InterPro"/>
</dbReference>
<dbReference type="FunFam" id="2.130.10.10:FF:001743">
    <property type="entry name" value="Protein RIC1 like"/>
    <property type="match status" value="1"/>
</dbReference>
<dbReference type="Gramene" id="Psat05G0676200-T1">
    <property type="protein sequence ID" value="KAI5411811.1"/>
    <property type="gene ID" value="KIW84_056762"/>
</dbReference>
<evidence type="ECO:0000259" key="3">
    <source>
        <dbReference type="Pfam" id="PF07064"/>
    </source>
</evidence>
<dbReference type="Gramene" id="Psat05G0676400-T1">
    <property type="protein sequence ID" value="KAI5411813.1"/>
    <property type="gene ID" value="KIW84_056764"/>
</dbReference>
<dbReference type="EMBL" id="JAMSHJ010000005">
    <property type="protein sequence ID" value="KAI5411813.1"/>
    <property type="molecule type" value="Genomic_DNA"/>
</dbReference>
<dbReference type="GO" id="GO:0034066">
    <property type="term" value="C:Ric1-Rgp1 guanyl-nucleotide exchange factor complex"/>
    <property type="evidence" value="ECO:0007669"/>
    <property type="project" value="InterPro"/>
</dbReference>
<evidence type="ECO:0000313" key="4">
    <source>
        <dbReference type="EMBL" id="KAI5411811.1"/>
    </source>
</evidence>
<evidence type="ECO:0000313" key="5">
    <source>
        <dbReference type="EMBL" id="KAI5411813.1"/>
    </source>
</evidence>
<proteinExistence type="predicted"/>
<protein>
    <recommendedName>
        <fullName evidence="3">RIC1 C-terminal alpha solenoid region domain-containing protein</fullName>
    </recommendedName>
</protein>
<dbReference type="PANTHER" id="PTHR22746:SF10">
    <property type="entry name" value="GUANINE NUCLEOTIDE EXCHANGE FACTOR SUBUNIT RIC1"/>
    <property type="match status" value="1"/>
</dbReference>
<organism evidence="5 7">
    <name type="scientific">Pisum sativum</name>
    <name type="common">Garden pea</name>
    <name type="synonym">Lathyrus oleraceus</name>
    <dbReference type="NCBI Taxonomy" id="3888"/>
    <lineage>
        <taxon>Eukaryota</taxon>
        <taxon>Viridiplantae</taxon>
        <taxon>Streptophyta</taxon>
        <taxon>Embryophyta</taxon>
        <taxon>Tracheophyta</taxon>
        <taxon>Spermatophyta</taxon>
        <taxon>Magnoliopsida</taxon>
        <taxon>eudicotyledons</taxon>
        <taxon>Gunneridae</taxon>
        <taxon>Pentapetalae</taxon>
        <taxon>rosids</taxon>
        <taxon>fabids</taxon>
        <taxon>Fabales</taxon>
        <taxon>Fabaceae</taxon>
        <taxon>Papilionoideae</taxon>
        <taxon>50 kb inversion clade</taxon>
        <taxon>NPAAA clade</taxon>
        <taxon>Hologalegina</taxon>
        <taxon>IRL clade</taxon>
        <taxon>Fabeae</taxon>
        <taxon>Lathyrus</taxon>
    </lineage>
</organism>
<dbReference type="InterPro" id="IPR036322">
    <property type="entry name" value="WD40_repeat_dom_sf"/>
</dbReference>
<dbReference type="Gramene" id="Psat05G0676600-T1">
    <property type="protein sequence ID" value="KAI5411815.1"/>
    <property type="gene ID" value="KIW84_056766"/>
</dbReference>
<gene>
    <name evidence="4" type="ORF">KIW84_056762</name>
    <name evidence="5" type="ORF">KIW84_056764</name>
    <name evidence="6" type="ORF">KIW84_056766</name>
</gene>
<evidence type="ECO:0000256" key="1">
    <source>
        <dbReference type="ARBA" id="ARBA00004370"/>
    </source>
</evidence>
<dbReference type="InterPro" id="IPR040096">
    <property type="entry name" value="Ric1"/>
</dbReference>
<dbReference type="Proteomes" id="UP001058974">
    <property type="component" value="Chromosome 5"/>
</dbReference>
<evidence type="ECO:0000313" key="6">
    <source>
        <dbReference type="EMBL" id="KAI5411815.1"/>
    </source>
</evidence>
<comment type="subcellular location">
    <subcellularLocation>
        <location evidence="1">Membrane</location>
    </subcellularLocation>
</comment>
<dbReference type="Gene3D" id="2.130.10.10">
    <property type="entry name" value="YVTN repeat-like/Quinoprotein amine dehydrogenase"/>
    <property type="match status" value="1"/>
</dbReference>
<dbReference type="EMBL" id="JAMSHJ010000005">
    <property type="protein sequence ID" value="KAI5411815.1"/>
    <property type="molecule type" value="Genomic_DNA"/>
</dbReference>
<feature type="domain" description="RIC1 C-terminal alpha solenoid region" evidence="3">
    <location>
        <begin position="555"/>
        <end position="681"/>
    </location>
</feature>
<dbReference type="GO" id="GO:0042147">
    <property type="term" value="P:retrograde transport, endosome to Golgi"/>
    <property type="evidence" value="ECO:0007669"/>
    <property type="project" value="TreeGrafter"/>
</dbReference>
<dbReference type="InterPro" id="IPR015943">
    <property type="entry name" value="WD40/YVTN_repeat-like_dom_sf"/>
</dbReference>
<dbReference type="AlphaFoldDB" id="A0A9D4X1D5"/>
<comment type="caution">
    <text evidence="5">The sequence shown here is derived from an EMBL/GenBank/DDBJ whole genome shotgun (WGS) entry which is preliminary data.</text>
</comment>
<evidence type="ECO:0000313" key="7">
    <source>
        <dbReference type="Proteomes" id="UP001058974"/>
    </source>
</evidence>
<dbReference type="SUPFAM" id="SSF50978">
    <property type="entry name" value="WD40 repeat-like"/>
    <property type="match status" value="1"/>
</dbReference>
<accession>A0A9D4X1D5</accession>
<name>A0A9D4X1D5_PEA</name>
<dbReference type="Pfam" id="PF07064">
    <property type="entry name" value="RIC1"/>
    <property type="match status" value="1"/>
</dbReference>
<dbReference type="GO" id="GO:0000139">
    <property type="term" value="C:Golgi membrane"/>
    <property type="evidence" value="ECO:0007669"/>
    <property type="project" value="TreeGrafter"/>
</dbReference>
<dbReference type="PANTHER" id="PTHR22746">
    <property type="entry name" value="RAB6A-GEF COMPLEX PARTNER PROTEIN 1"/>
    <property type="match status" value="1"/>
</dbReference>
<dbReference type="EMBL" id="JAMSHJ010000005">
    <property type="protein sequence ID" value="KAI5411811.1"/>
    <property type="molecule type" value="Genomic_DNA"/>
</dbReference>
<reference evidence="5 7" key="1">
    <citation type="journal article" date="2022" name="Nat. Genet.">
        <title>Improved pea reference genome and pan-genome highlight genomic features and evolutionary characteristics.</title>
        <authorList>
            <person name="Yang T."/>
            <person name="Liu R."/>
            <person name="Luo Y."/>
            <person name="Hu S."/>
            <person name="Wang D."/>
            <person name="Wang C."/>
            <person name="Pandey M.K."/>
            <person name="Ge S."/>
            <person name="Xu Q."/>
            <person name="Li N."/>
            <person name="Li G."/>
            <person name="Huang Y."/>
            <person name="Saxena R.K."/>
            <person name="Ji Y."/>
            <person name="Li M."/>
            <person name="Yan X."/>
            <person name="He Y."/>
            <person name="Liu Y."/>
            <person name="Wang X."/>
            <person name="Xiang C."/>
            <person name="Varshney R.K."/>
            <person name="Ding H."/>
            <person name="Gao S."/>
            <person name="Zong X."/>
        </authorList>
    </citation>
    <scope>NUCLEOTIDE SEQUENCE [LARGE SCALE GENOMIC DNA]</scope>
    <source>
        <strain evidence="5 7">cv. Zhongwan 6</strain>
    </source>
</reference>
<keyword evidence="7" id="KW-1185">Reference proteome</keyword>